<evidence type="ECO:0000256" key="2">
    <source>
        <dbReference type="ARBA" id="ARBA00023163"/>
    </source>
</evidence>
<dbReference type="RefSeq" id="WP_189773725.1">
    <property type="nucleotide sequence ID" value="NZ_BNCK01000010.1"/>
</dbReference>
<proteinExistence type="inferred from homology"/>
<reference evidence="4" key="1">
    <citation type="journal article" date="2014" name="Int. J. Syst. Evol. Microbiol.">
        <title>Complete genome sequence of Corynebacterium casei LMG S-19264T (=DSM 44701T), isolated from a smear-ripened cheese.</title>
        <authorList>
            <consortium name="US DOE Joint Genome Institute (JGI-PGF)"/>
            <person name="Walter F."/>
            <person name="Albersmeier A."/>
            <person name="Kalinowski J."/>
            <person name="Ruckert C."/>
        </authorList>
    </citation>
    <scope>NUCLEOTIDE SEQUENCE</scope>
    <source>
        <strain evidence="4">KCTC 42731</strain>
    </source>
</reference>
<accession>A0A919BQ17</accession>
<reference evidence="4" key="2">
    <citation type="submission" date="2020-09" db="EMBL/GenBank/DDBJ databases">
        <authorList>
            <person name="Sun Q."/>
            <person name="Kim S."/>
        </authorList>
    </citation>
    <scope>NUCLEOTIDE SEQUENCE</scope>
    <source>
        <strain evidence="4">KCTC 42731</strain>
    </source>
</reference>
<evidence type="ECO:0000313" key="5">
    <source>
        <dbReference type="Proteomes" id="UP000623842"/>
    </source>
</evidence>
<dbReference type="EMBL" id="BNCK01000010">
    <property type="protein sequence ID" value="GHG04035.1"/>
    <property type="molecule type" value="Genomic_DNA"/>
</dbReference>
<sequence>MLTQLEQSKKRWGGQNKVIDNWLKERQLLLVAYCELIGMPQKEDHNHSLPSQQDLTRFCQILMDYLSAGHFEIFTNIVAECNEKGPDDKRQADTIFPKLNDSTDLALQFNDKYAEMPVDDLPDNFDIELSALGRALEDRFSLEDQLLDMLVHY</sequence>
<dbReference type="PIRSF" id="PIRSF016548">
    <property type="entry name" value="Rsd_AlgQ"/>
    <property type="match status" value="1"/>
</dbReference>
<keyword evidence="5" id="KW-1185">Reference proteome</keyword>
<organism evidence="4 5">
    <name type="scientific">Thalassotalea marina</name>
    <dbReference type="NCBI Taxonomy" id="1673741"/>
    <lineage>
        <taxon>Bacteria</taxon>
        <taxon>Pseudomonadati</taxon>
        <taxon>Pseudomonadota</taxon>
        <taxon>Gammaproteobacteria</taxon>
        <taxon>Alteromonadales</taxon>
        <taxon>Colwelliaceae</taxon>
        <taxon>Thalassotalea</taxon>
    </lineage>
</organism>
<comment type="similarity">
    <text evidence="3">Belongs to the Rsd/AlgQ family.</text>
</comment>
<dbReference type="Gene3D" id="1.20.120.1370">
    <property type="entry name" value="Regulator of RNA polymerase sigma(70) subunit, domain 4"/>
    <property type="match status" value="1"/>
</dbReference>
<keyword evidence="1 3" id="KW-0805">Transcription regulation</keyword>
<dbReference type="Pfam" id="PF04353">
    <property type="entry name" value="Rsd_AlgQ"/>
    <property type="match status" value="1"/>
</dbReference>
<evidence type="ECO:0000313" key="4">
    <source>
        <dbReference type="EMBL" id="GHG04035.1"/>
    </source>
</evidence>
<dbReference type="Proteomes" id="UP000623842">
    <property type="component" value="Unassembled WGS sequence"/>
</dbReference>
<dbReference type="GO" id="GO:0006355">
    <property type="term" value="P:regulation of DNA-templated transcription"/>
    <property type="evidence" value="ECO:0007669"/>
    <property type="project" value="InterPro"/>
</dbReference>
<dbReference type="AlphaFoldDB" id="A0A919BQ17"/>
<gene>
    <name evidence="4" type="primary">rsd</name>
    <name evidence="4" type="ORF">GCM10017161_36800</name>
</gene>
<dbReference type="NCBIfam" id="NF008723">
    <property type="entry name" value="PRK11718.1"/>
    <property type="match status" value="1"/>
</dbReference>
<evidence type="ECO:0000256" key="1">
    <source>
        <dbReference type="ARBA" id="ARBA00023015"/>
    </source>
</evidence>
<evidence type="ECO:0000256" key="3">
    <source>
        <dbReference type="RuleBase" id="RU004409"/>
    </source>
</evidence>
<keyword evidence="2 3" id="KW-0804">Transcription</keyword>
<dbReference type="InterPro" id="IPR007448">
    <property type="entry name" value="Sigma70_reg_Rsd_AlgQ"/>
</dbReference>
<dbReference type="InterPro" id="IPR038309">
    <property type="entry name" value="Rsd/AlgQ_sf"/>
</dbReference>
<name>A0A919BQ17_9GAMM</name>
<comment type="caution">
    <text evidence="4">The sequence shown here is derived from an EMBL/GenBank/DDBJ whole genome shotgun (WGS) entry which is preliminary data.</text>
</comment>
<protein>
    <submittedName>
        <fullName evidence="4">Sigma D regulator</fullName>
    </submittedName>
</protein>